<protein>
    <submittedName>
        <fullName evidence="2">Uncharacterized protein</fullName>
    </submittedName>
</protein>
<feature type="compositionally biased region" description="Basic and acidic residues" evidence="1">
    <location>
        <begin position="107"/>
        <end position="118"/>
    </location>
</feature>
<reference evidence="3" key="1">
    <citation type="journal article" date="2019" name="Int. J. Syst. Evol. Microbiol.">
        <title>The Global Catalogue of Microorganisms (GCM) 10K type strain sequencing project: providing services to taxonomists for standard genome sequencing and annotation.</title>
        <authorList>
            <consortium name="The Broad Institute Genomics Platform"/>
            <consortium name="The Broad Institute Genome Sequencing Center for Infectious Disease"/>
            <person name="Wu L."/>
            <person name="Ma J."/>
        </authorList>
    </citation>
    <scope>NUCLEOTIDE SEQUENCE [LARGE SCALE GENOMIC DNA]</scope>
    <source>
        <strain evidence="3">JCM 17906</strain>
    </source>
</reference>
<dbReference type="EMBL" id="BAABGT010000038">
    <property type="protein sequence ID" value="GAA4547659.1"/>
    <property type="molecule type" value="Genomic_DNA"/>
</dbReference>
<comment type="caution">
    <text evidence="2">The sequence shown here is derived from an EMBL/GenBank/DDBJ whole genome shotgun (WGS) entry which is preliminary data.</text>
</comment>
<evidence type="ECO:0000313" key="3">
    <source>
        <dbReference type="Proteomes" id="UP001501598"/>
    </source>
</evidence>
<gene>
    <name evidence="2" type="ORF">GCM10023175_32350</name>
</gene>
<evidence type="ECO:0000313" key="2">
    <source>
        <dbReference type="EMBL" id="GAA4547659.1"/>
    </source>
</evidence>
<sequence>MSSDEVARRQLQERLLDDVELPTDVDREAMFERTFASPPDAGQDLIPSDGFFDAARDAADGEEPTSGGESDGQDLFADDGDPEPADSEPADLEPAPGPEPLDAEPDDHDHDHEPHDDTPPADDSTTDW</sequence>
<evidence type="ECO:0000256" key="1">
    <source>
        <dbReference type="SAM" id="MobiDB-lite"/>
    </source>
</evidence>
<feature type="region of interest" description="Disordered" evidence="1">
    <location>
        <begin position="30"/>
        <end position="128"/>
    </location>
</feature>
<organism evidence="2 3">
    <name type="scientific">Pseudonocardia xishanensis</name>
    <dbReference type="NCBI Taxonomy" id="630995"/>
    <lineage>
        <taxon>Bacteria</taxon>
        <taxon>Bacillati</taxon>
        <taxon>Actinomycetota</taxon>
        <taxon>Actinomycetes</taxon>
        <taxon>Pseudonocardiales</taxon>
        <taxon>Pseudonocardiaceae</taxon>
        <taxon>Pseudonocardia</taxon>
    </lineage>
</organism>
<accession>A0ABP8RUE5</accession>
<keyword evidence="3" id="KW-1185">Reference proteome</keyword>
<dbReference type="RefSeq" id="WP_345418439.1">
    <property type="nucleotide sequence ID" value="NZ_BAABGT010000038.1"/>
</dbReference>
<proteinExistence type="predicted"/>
<feature type="compositionally biased region" description="Acidic residues" evidence="1">
    <location>
        <begin position="76"/>
        <end position="91"/>
    </location>
</feature>
<name>A0ABP8RUE5_9PSEU</name>
<dbReference type="Proteomes" id="UP001501598">
    <property type="component" value="Unassembled WGS sequence"/>
</dbReference>